<dbReference type="InterPro" id="IPR008979">
    <property type="entry name" value="Galactose-bd-like_sf"/>
</dbReference>
<dbReference type="Gene3D" id="2.60.120.260">
    <property type="entry name" value="Galactose-binding domain-like"/>
    <property type="match status" value="1"/>
</dbReference>
<evidence type="ECO:0000256" key="2">
    <source>
        <dbReference type="ARBA" id="ARBA00023295"/>
    </source>
</evidence>
<dbReference type="Proteomes" id="UP000193144">
    <property type="component" value="Unassembled WGS sequence"/>
</dbReference>
<keyword evidence="2" id="KW-0326">Glycosidase</keyword>
<proteinExistence type="predicted"/>
<comment type="caution">
    <text evidence="4">The sequence shown here is derived from an EMBL/GenBank/DDBJ whole genome shotgun (WGS) entry which is preliminary data.</text>
</comment>
<dbReference type="OrthoDB" id="1657402at2759"/>
<dbReference type="EMBL" id="MCFA01000089">
    <property type="protein sequence ID" value="ORY09199.1"/>
    <property type="molecule type" value="Genomic_DNA"/>
</dbReference>
<dbReference type="STRING" id="1231657.A0A1Y1ZG73"/>
<evidence type="ECO:0000259" key="3">
    <source>
        <dbReference type="Pfam" id="PF13364"/>
    </source>
</evidence>
<accession>A0A1Y1ZG73</accession>
<keyword evidence="5" id="KW-1185">Reference proteome</keyword>
<reference evidence="4 5" key="1">
    <citation type="submission" date="2016-07" db="EMBL/GenBank/DDBJ databases">
        <title>Pervasive Adenine N6-methylation of Active Genes in Fungi.</title>
        <authorList>
            <consortium name="DOE Joint Genome Institute"/>
            <person name="Mondo S.J."/>
            <person name="Dannebaum R.O."/>
            <person name="Kuo R.C."/>
            <person name="Labutti K."/>
            <person name="Haridas S."/>
            <person name="Kuo A."/>
            <person name="Salamov A."/>
            <person name="Ahrendt S.R."/>
            <person name="Lipzen A."/>
            <person name="Sullivan W."/>
            <person name="Andreopoulos W.B."/>
            <person name="Clum A."/>
            <person name="Lindquist E."/>
            <person name="Daum C."/>
            <person name="Ramamoorthy G.K."/>
            <person name="Gryganskyi A."/>
            <person name="Culley D."/>
            <person name="Magnuson J.K."/>
            <person name="James T.Y."/>
            <person name="O'Malley M.A."/>
            <person name="Stajich J.E."/>
            <person name="Spatafora J.W."/>
            <person name="Visel A."/>
            <person name="Grigoriev I.V."/>
        </authorList>
    </citation>
    <scope>NUCLEOTIDE SEQUENCE [LARGE SCALE GENOMIC DNA]</scope>
    <source>
        <strain evidence="4 5">CBS 115471</strain>
    </source>
</reference>
<dbReference type="InterPro" id="IPR025300">
    <property type="entry name" value="BetaGal_jelly_roll_dom"/>
</dbReference>
<gene>
    <name evidence="4" type="ORF">BCR34DRAFT_568742</name>
</gene>
<dbReference type="GO" id="GO:0004565">
    <property type="term" value="F:beta-galactosidase activity"/>
    <property type="evidence" value="ECO:0007669"/>
    <property type="project" value="UniProtKB-ARBA"/>
</dbReference>
<feature type="domain" description="Beta-galactosidase jelly roll" evidence="3">
    <location>
        <begin position="3"/>
        <end position="88"/>
    </location>
</feature>
<dbReference type="SUPFAM" id="SSF49785">
    <property type="entry name" value="Galactose-binding domain-like"/>
    <property type="match status" value="1"/>
</dbReference>
<evidence type="ECO:0000256" key="1">
    <source>
        <dbReference type="ARBA" id="ARBA00022801"/>
    </source>
</evidence>
<dbReference type="Pfam" id="PF13364">
    <property type="entry name" value="BetaGal_ABD2"/>
    <property type="match status" value="1"/>
</dbReference>
<name>A0A1Y1ZG73_9PLEO</name>
<protein>
    <submittedName>
        <fullName evidence="4">Galactose-binding domain-like protein</fullName>
    </submittedName>
</protein>
<dbReference type="AlphaFoldDB" id="A0A1Y1ZG73"/>
<keyword evidence="1" id="KW-0378">Hydrolase</keyword>
<evidence type="ECO:0000313" key="5">
    <source>
        <dbReference type="Proteomes" id="UP000193144"/>
    </source>
</evidence>
<sequence>MDGVSTSGIKWYTTTFDLKVNQDLDVPIGVELGAPAKTVARVLLFVNGYQHGKYVSHIGPQTLFPLPPGILNTDGENTLSIALWAQTDAGAKLSTVRLFEYARYESGFGFGKISGRRLQPTWQDRSRYA</sequence>
<organism evidence="4 5">
    <name type="scientific">Clohesyomyces aquaticus</name>
    <dbReference type="NCBI Taxonomy" id="1231657"/>
    <lineage>
        <taxon>Eukaryota</taxon>
        <taxon>Fungi</taxon>
        <taxon>Dikarya</taxon>
        <taxon>Ascomycota</taxon>
        <taxon>Pezizomycotina</taxon>
        <taxon>Dothideomycetes</taxon>
        <taxon>Pleosporomycetidae</taxon>
        <taxon>Pleosporales</taxon>
        <taxon>Lindgomycetaceae</taxon>
        <taxon>Clohesyomyces</taxon>
    </lineage>
</organism>
<evidence type="ECO:0000313" key="4">
    <source>
        <dbReference type="EMBL" id="ORY09199.1"/>
    </source>
</evidence>